<comment type="caution">
    <text evidence="1">The sequence shown here is derived from an EMBL/GenBank/DDBJ whole genome shotgun (WGS) entry which is preliminary data.</text>
</comment>
<name>A0A919D921_9ACTN</name>
<accession>A0A919D921</accession>
<proteinExistence type="predicted"/>
<reference evidence="1" key="1">
    <citation type="journal article" date="2014" name="Int. J. Syst. Evol. Microbiol.">
        <title>Complete genome sequence of Corynebacterium casei LMG S-19264T (=DSM 44701T), isolated from a smear-ripened cheese.</title>
        <authorList>
            <consortium name="US DOE Joint Genome Institute (JGI-PGF)"/>
            <person name="Walter F."/>
            <person name="Albersmeier A."/>
            <person name="Kalinowski J."/>
            <person name="Ruckert C."/>
        </authorList>
    </citation>
    <scope>NUCLEOTIDE SEQUENCE</scope>
    <source>
        <strain evidence="1">JCM 4646</strain>
    </source>
</reference>
<dbReference type="EMBL" id="BNBO01000087">
    <property type="protein sequence ID" value="GHE25882.1"/>
    <property type="molecule type" value="Genomic_DNA"/>
</dbReference>
<protein>
    <submittedName>
        <fullName evidence="1">Uncharacterized protein</fullName>
    </submittedName>
</protein>
<evidence type="ECO:0000313" key="2">
    <source>
        <dbReference type="Proteomes" id="UP000617734"/>
    </source>
</evidence>
<gene>
    <name evidence="1" type="ORF">GCM10018781_77880</name>
</gene>
<keyword evidence="2" id="KW-1185">Reference proteome</keyword>
<organism evidence="1 2">
    <name type="scientific">Kitasatospora indigofera</name>
    <dbReference type="NCBI Taxonomy" id="67307"/>
    <lineage>
        <taxon>Bacteria</taxon>
        <taxon>Bacillati</taxon>
        <taxon>Actinomycetota</taxon>
        <taxon>Actinomycetes</taxon>
        <taxon>Kitasatosporales</taxon>
        <taxon>Streptomycetaceae</taxon>
        <taxon>Kitasatospora</taxon>
    </lineage>
</organism>
<sequence length="74" mass="8258">MDGRQSTPQWRACAPHPRGTDASLLAALTEAVRDRDERTLRRLLARFAEQAILTDLPALRDALDTSHPQTQHNG</sequence>
<dbReference type="RefSeq" id="WP_190215651.1">
    <property type="nucleotide sequence ID" value="NZ_BNBO01000087.1"/>
</dbReference>
<dbReference type="AlphaFoldDB" id="A0A919D921"/>
<dbReference type="Proteomes" id="UP000617734">
    <property type="component" value="Unassembled WGS sequence"/>
</dbReference>
<dbReference type="GeneID" id="95357995"/>
<evidence type="ECO:0000313" key="1">
    <source>
        <dbReference type="EMBL" id="GHE25882.1"/>
    </source>
</evidence>
<reference evidence="1" key="2">
    <citation type="submission" date="2020-09" db="EMBL/GenBank/DDBJ databases">
        <authorList>
            <person name="Sun Q."/>
            <person name="Ohkuma M."/>
        </authorList>
    </citation>
    <scope>NUCLEOTIDE SEQUENCE</scope>
    <source>
        <strain evidence="1">JCM 4646</strain>
    </source>
</reference>